<gene>
    <name evidence="1" type="ORF">HHL10_18440</name>
</gene>
<dbReference type="Proteomes" id="UP000574067">
    <property type="component" value="Unassembled WGS sequence"/>
</dbReference>
<proteinExistence type="predicted"/>
<dbReference type="AlphaFoldDB" id="A0A848FFC5"/>
<evidence type="ECO:0000313" key="2">
    <source>
        <dbReference type="Proteomes" id="UP000574067"/>
    </source>
</evidence>
<comment type="caution">
    <text evidence="1">The sequence shown here is derived from an EMBL/GenBank/DDBJ whole genome shotgun (WGS) entry which is preliminary data.</text>
</comment>
<name>A0A848FFC5_9BURK</name>
<protein>
    <submittedName>
        <fullName evidence="1">Uncharacterized protein</fullName>
    </submittedName>
</protein>
<sequence>MDQDKARDFWQIVVDGGATLCERLDASPTEHGLQEGLQRIGRIVQTLRDAATNIDPLLTVEVDQVPAADGAVLRIAVSCNHDPDGIEAVQALVAAALAMPPRIEVCAFAPPTPREMARELASLEILGKEVPIQQVRFMAEPSTAAPGTFDVACFVPTSAVTKADPEGVPGAMVADVMLSMGIGELRVMTRVSRVGIAVTDQPPPQALHAWDLVEIIDSAPAH</sequence>
<dbReference type="RefSeq" id="WP_169161869.1">
    <property type="nucleotide sequence ID" value="NZ_JABBFW010000014.1"/>
</dbReference>
<dbReference type="EMBL" id="JABBFW010000014">
    <property type="protein sequence ID" value="NML16963.1"/>
    <property type="molecule type" value="Genomic_DNA"/>
</dbReference>
<reference evidence="1 2" key="1">
    <citation type="submission" date="2020-04" db="EMBL/GenBank/DDBJ databases">
        <title>Azohydromonas sp. isolated from soil.</title>
        <authorList>
            <person name="Dahal R.H."/>
        </authorList>
    </citation>
    <scope>NUCLEOTIDE SEQUENCE [LARGE SCALE GENOMIC DNA]</scope>
    <source>
        <strain evidence="1 2">G-1-1-14</strain>
    </source>
</reference>
<organism evidence="1 2">
    <name type="scientific">Azohydromonas caseinilytica</name>
    <dbReference type="NCBI Taxonomy" id="2728836"/>
    <lineage>
        <taxon>Bacteria</taxon>
        <taxon>Pseudomonadati</taxon>
        <taxon>Pseudomonadota</taxon>
        <taxon>Betaproteobacteria</taxon>
        <taxon>Burkholderiales</taxon>
        <taxon>Sphaerotilaceae</taxon>
        <taxon>Azohydromonas</taxon>
    </lineage>
</organism>
<keyword evidence="2" id="KW-1185">Reference proteome</keyword>
<evidence type="ECO:0000313" key="1">
    <source>
        <dbReference type="EMBL" id="NML16963.1"/>
    </source>
</evidence>
<accession>A0A848FFC5</accession>